<keyword evidence="2" id="KW-1185">Reference proteome</keyword>
<dbReference type="AlphaFoldDB" id="A0AA39L0X0"/>
<comment type="caution">
    <text evidence="1">The sequence shown here is derived from an EMBL/GenBank/DDBJ whole genome shotgun (WGS) entry which is preliminary data.</text>
</comment>
<sequence>MKTQRGFYQLSGESLPEECSMISRVIFELSCEYRLKRNYLPNGKILAVGNINTRSQVFETTHANIRRHPSTEMTWMYFSCFSSRSRKTNDEDCARWISHDVSAESVVWIRATFLISLIEINETIWHYRVVGSTISEGGESYMGKKSTVKVVSVDGYDTCQLSECLHSLTLNAFLVKCAQMHSADKSDCIYYNMDKMLKDKGGLLYCASLGTGHLKTDAHLLGFHASDLVSILMYMQEIKKALNMGF</sequence>
<evidence type="ECO:0000313" key="1">
    <source>
        <dbReference type="EMBL" id="KAK0180837.1"/>
    </source>
</evidence>
<dbReference type="Proteomes" id="UP001168972">
    <property type="component" value="Unassembled WGS sequence"/>
</dbReference>
<reference evidence="1" key="2">
    <citation type="submission" date="2023-03" db="EMBL/GenBank/DDBJ databases">
        <authorList>
            <person name="Inwood S.N."/>
            <person name="Skelly J.G."/>
            <person name="Guhlin J."/>
            <person name="Harrop T.W.R."/>
            <person name="Goldson S.G."/>
            <person name="Dearden P.K."/>
        </authorList>
    </citation>
    <scope>NUCLEOTIDE SEQUENCE</scope>
    <source>
        <strain evidence="1">Lincoln</strain>
        <tissue evidence="1">Whole body</tissue>
    </source>
</reference>
<evidence type="ECO:0000313" key="2">
    <source>
        <dbReference type="Proteomes" id="UP001168972"/>
    </source>
</evidence>
<reference evidence="1" key="1">
    <citation type="journal article" date="2023" name="bioRxiv">
        <title>Scaffold-level genome assemblies of two parasitoid biocontrol wasps reveal the parthenogenesis mechanism and an associated novel virus.</title>
        <authorList>
            <person name="Inwood S."/>
            <person name="Skelly J."/>
            <person name="Guhlin J."/>
            <person name="Harrop T."/>
            <person name="Goldson S."/>
            <person name="Dearden P."/>
        </authorList>
    </citation>
    <scope>NUCLEOTIDE SEQUENCE</scope>
    <source>
        <strain evidence="1">Lincoln</strain>
        <tissue evidence="1">Whole body</tissue>
    </source>
</reference>
<proteinExistence type="predicted"/>
<protein>
    <submittedName>
        <fullName evidence="1">Uncharacterized protein</fullName>
    </submittedName>
</protein>
<accession>A0AA39L0X0</accession>
<organism evidence="1 2">
    <name type="scientific">Microctonus hyperodae</name>
    <name type="common">Parasitoid wasp</name>
    <dbReference type="NCBI Taxonomy" id="165561"/>
    <lineage>
        <taxon>Eukaryota</taxon>
        <taxon>Metazoa</taxon>
        <taxon>Ecdysozoa</taxon>
        <taxon>Arthropoda</taxon>
        <taxon>Hexapoda</taxon>
        <taxon>Insecta</taxon>
        <taxon>Pterygota</taxon>
        <taxon>Neoptera</taxon>
        <taxon>Endopterygota</taxon>
        <taxon>Hymenoptera</taxon>
        <taxon>Apocrita</taxon>
        <taxon>Ichneumonoidea</taxon>
        <taxon>Braconidae</taxon>
        <taxon>Euphorinae</taxon>
        <taxon>Microctonus</taxon>
    </lineage>
</organism>
<gene>
    <name evidence="1" type="ORF">PV327_003176</name>
</gene>
<name>A0AA39L0X0_MICHY</name>
<dbReference type="EMBL" id="JAQQBR010000002">
    <property type="protein sequence ID" value="KAK0180837.1"/>
    <property type="molecule type" value="Genomic_DNA"/>
</dbReference>